<evidence type="ECO:0000256" key="6">
    <source>
        <dbReference type="ARBA" id="ARBA00023012"/>
    </source>
</evidence>
<dbReference type="PRINTS" id="PR00344">
    <property type="entry name" value="BCTRLSENSOR"/>
</dbReference>
<keyword evidence="3" id="KW-0597">Phosphoprotein</keyword>
<evidence type="ECO:0000256" key="7">
    <source>
        <dbReference type="SAM" id="Phobius"/>
    </source>
</evidence>
<comment type="caution">
    <text evidence="9">The sequence shown here is derived from an EMBL/GenBank/DDBJ whole genome shotgun (WGS) entry which is preliminary data.</text>
</comment>
<dbReference type="Gene3D" id="3.30.565.10">
    <property type="entry name" value="Histidine kinase-like ATPase, C-terminal domain"/>
    <property type="match status" value="1"/>
</dbReference>
<dbReference type="SUPFAM" id="SSF55874">
    <property type="entry name" value="ATPase domain of HSP90 chaperone/DNA topoisomerase II/histidine kinase"/>
    <property type="match status" value="1"/>
</dbReference>
<evidence type="ECO:0000256" key="2">
    <source>
        <dbReference type="ARBA" id="ARBA00012438"/>
    </source>
</evidence>
<evidence type="ECO:0000256" key="1">
    <source>
        <dbReference type="ARBA" id="ARBA00000085"/>
    </source>
</evidence>
<dbReference type="Pfam" id="PF00512">
    <property type="entry name" value="HisKA"/>
    <property type="match status" value="1"/>
</dbReference>
<dbReference type="InterPro" id="IPR036097">
    <property type="entry name" value="HisK_dim/P_sf"/>
</dbReference>
<feature type="domain" description="Histidine kinase" evidence="8">
    <location>
        <begin position="265"/>
        <end position="478"/>
    </location>
</feature>
<dbReference type="SMART" id="SM00387">
    <property type="entry name" value="HATPase_c"/>
    <property type="match status" value="1"/>
</dbReference>
<evidence type="ECO:0000256" key="4">
    <source>
        <dbReference type="ARBA" id="ARBA00022679"/>
    </source>
</evidence>
<dbReference type="InterPro" id="IPR003594">
    <property type="entry name" value="HATPase_dom"/>
</dbReference>
<evidence type="ECO:0000313" key="10">
    <source>
        <dbReference type="Proteomes" id="UP000070093"/>
    </source>
</evidence>
<dbReference type="STRING" id="28125.HMPREF3202_00826"/>
<comment type="catalytic activity">
    <reaction evidence="1">
        <text>ATP + protein L-histidine = ADP + protein N-phospho-L-histidine.</text>
        <dbReference type="EC" id="2.7.13.3"/>
    </reaction>
</comment>
<organism evidence="9 10">
    <name type="scientific">Prevotella bivia</name>
    <dbReference type="NCBI Taxonomy" id="28125"/>
    <lineage>
        <taxon>Bacteria</taxon>
        <taxon>Pseudomonadati</taxon>
        <taxon>Bacteroidota</taxon>
        <taxon>Bacteroidia</taxon>
        <taxon>Bacteroidales</taxon>
        <taxon>Prevotellaceae</taxon>
        <taxon>Prevotella</taxon>
    </lineage>
</organism>
<dbReference type="EMBL" id="LTAG01000031">
    <property type="protein sequence ID" value="KXO17704.1"/>
    <property type="molecule type" value="Genomic_DNA"/>
</dbReference>
<dbReference type="FunFam" id="3.30.565.10:FF:000006">
    <property type="entry name" value="Sensor histidine kinase WalK"/>
    <property type="match status" value="1"/>
</dbReference>
<dbReference type="InterPro" id="IPR004358">
    <property type="entry name" value="Sig_transdc_His_kin-like_C"/>
</dbReference>
<feature type="transmembrane region" description="Helical" evidence="7">
    <location>
        <begin position="20"/>
        <end position="39"/>
    </location>
</feature>
<dbReference type="CDD" id="cd00082">
    <property type="entry name" value="HisKA"/>
    <property type="match status" value="1"/>
</dbReference>
<dbReference type="GO" id="GO:0016036">
    <property type="term" value="P:cellular response to phosphate starvation"/>
    <property type="evidence" value="ECO:0007669"/>
    <property type="project" value="TreeGrafter"/>
</dbReference>
<dbReference type="InterPro" id="IPR050351">
    <property type="entry name" value="BphY/WalK/GraS-like"/>
</dbReference>
<dbReference type="PROSITE" id="PS50109">
    <property type="entry name" value="HIS_KIN"/>
    <property type="match status" value="1"/>
</dbReference>
<dbReference type="GO" id="GO:0000155">
    <property type="term" value="F:phosphorelay sensor kinase activity"/>
    <property type="evidence" value="ECO:0007669"/>
    <property type="project" value="InterPro"/>
</dbReference>
<dbReference type="SMART" id="SM00388">
    <property type="entry name" value="HisKA"/>
    <property type="match status" value="1"/>
</dbReference>
<keyword evidence="7" id="KW-0472">Membrane</keyword>
<name>A0A137SZ34_9BACT</name>
<proteinExistence type="predicted"/>
<evidence type="ECO:0000256" key="3">
    <source>
        <dbReference type="ARBA" id="ARBA00022553"/>
    </source>
</evidence>
<keyword evidence="7" id="KW-0812">Transmembrane</keyword>
<keyword evidence="5 9" id="KW-0418">Kinase</keyword>
<dbReference type="CDD" id="cd00075">
    <property type="entry name" value="HATPase"/>
    <property type="match status" value="1"/>
</dbReference>
<dbReference type="eggNOG" id="COG5002">
    <property type="taxonomic scope" value="Bacteria"/>
</dbReference>
<evidence type="ECO:0000256" key="5">
    <source>
        <dbReference type="ARBA" id="ARBA00022777"/>
    </source>
</evidence>
<feature type="transmembrane region" description="Helical" evidence="7">
    <location>
        <begin position="179"/>
        <end position="197"/>
    </location>
</feature>
<dbReference type="Proteomes" id="UP000070093">
    <property type="component" value="Unassembled WGS sequence"/>
</dbReference>
<dbReference type="InterPro" id="IPR003661">
    <property type="entry name" value="HisK_dim/P_dom"/>
</dbReference>
<protein>
    <recommendedName>
        <fullName evidence="2">histidine kinase</fullName>
        <ecNumber evidence="2">2.7.13.3</ecNumber>
    </recommendedName>
</protein>
<dbReference type="Pfam" id="PF02518">
    <property type="entry name" value="HATPase_c"/>
    <property type="match status" value="1"/>
</dbReference>
<dbReference type="PANTHER" id="PTHR45453">
    <property type="entry name" value="PHOSPHATE REGULON SENSOR PROTEIN PHOR"/>
    <property type="match status" value="1"/>
</dbReference>
<dbReference type="InterPro" id="IPR005467">
    <property type="entry name" value="His_kinase_dom"/>
</dbReference>
<evidence type="ECO:0000313" key="9">
    <source>
        <dbReference type="EMBL" id="KXO17704.1"/>
    </source>
</evidence>
<gene>
    <name evidence="9" type="ORF">HMPREF3202_00826</name>
</gene>
<dbReference type="Gene3D" id="1.10.287.130">
    <property type="match status" value="1"/>
</dbReference>
<keyword evidence="6" id="KW-0902">Two-component regulatory system</keyword>
<sequence>MAITLQNKDNVARRHYTGNQLFWFVLLLLMLYSTCFIIFQHNREKDFKVDVLCLKLQDYNNQIAEAMMQESSNKELTLNHYINEHTTKFLRVTIIDTTGNVLYDNIRKDYTKIKNHANRKEFYLAKRKGFGVDTYRPSQTTGLKYFYCANYYPKQAIVVRSALPYNDELARQLTTDRHYIWFALIITIILAIALYRFTHRLGKNITALRHFAMKAESREEIDPAELSSFPNDELGEISEHIVTLFTKLEKTRKEQITIKRQLTQNIAHELKTPVASIHGYLETILTSERINDEQKNIFLNRSFEQCKRLASLVDDLSTLNRLEDAPDLHHFQTFNVTEVVKNIEQEAALRLQNNSMRFYNFLPKELFINGNQNLIYSIFRNLTDNAITYAGADTTITLSYHNGVYTFADNGIGISEEHISRLFERFYRIDKGRSRKLGGTGLGLAIVKNAISLHGGKITVCNVYPHGLKFEFTLSPNIIEEEEQSS</sequence>
<dbReference type="GO" id="GO:0004721">
    <property type="term" value="F:phosphoprotein phosphatase activity"/>
    <property type="evidence" value="ECO:0007669"/>
    <property type="project" value="TreeGrafter"/>
</dbReference>
<dbReference type="PANTHER" id="PTHR45453:SF1">
    <property type="entry name" value="PHOSPHATE REGULON SENSOR PROTEIN PHOR"/>
    <property type="match status" value="1"/>
</dbReference>
<keyword evidence="4" id="KW-0808">Transferase</keyword>
<evidence type="ECO:0000259" key="8">
    <source>
        <dbReference type="PROSITE" id="PS50109"/>
    </source>
</evidence>
<reference evidence="9 10" key="1">
    <citation type="submission" date="2016-02" db="EMBL/GenBank/DDBJ databases">
        <authorList>
            <person name="Wen L."/>
            <person name="He K."/>
            <person name="Yang H."/>
        </authorList>
    </citation>
    <scope>NUCLEOTIDE SEQUENCE [LARGE SCALE GENOMIC DNA]</scope>
    <source>
        <strain evidence="9 10">GED7880</strain>
    </source>
</reference>
<dbReference type="AlphaFoldDB" id="A0A137SZ34"/>
<dbReference type="EC" id="2.7.13.3" evidence="2"/>
<dbReference type="InterPro" id="IPR036890">
    <property type="entry name" value="HATPase_C_sf"/>
</dbReference>
<dbReference type="SUPFAM" id="SSF47384">
    <property type="entry name" value="Homodimeric domain of signal transducing histidine kinase"/>
    <property type="match status" value="1"/>
</dbReference>
<dbReference type="GO" id="GO:0005886">
    <property type="term" value="C:plasma membrane"/>
    <property type="evidence" value="ECO:0007669"/>
    <property type="project" value="TreeGrafter"/>
</dbReference>
<dbReference type="PATRIC" id="fig|28125.4.peg.808"/>
<accession>A0A137SZ34</accession>
<keyword evidence="7" id="KW-1133">Transmembrane helix</keyword>